<evidence type="ECO:0000256" key="2">
    <source>
        <dbReference type="ARBA" id="ARBA00010902"/>
    </source>
</evidence>
<evidence type="ECO:0000256" key="3">
    <source>
        <dbReference type="ARBA" id="ARBA00011738"/>
    </source>
</evidence>
<protein>
    <recommendedName>
        <fullName evidence="4">alcohol dehydrogenase</fullName>
        <ecNumber evidence="4">1.1.1.1</ecNumber>
    </recommendedName>
</protein>
<evidence type="ECO:0000256" key="7">
    <source>
        <dbReference type="ARBA" id="ARBA00023002"/>
    </source>
</evidence>
<dbReference type="GO" id="GO:0004022">
    <property type="term" value="F:alcohol dehydrogenase (NAD+) activity"/>
    <property type="evidence" value="ECO:0007669"/>
    <property type="project" value="UniProtKB-EC"/>
</dbReference>
<evidence type="ECO:0000259" key="13">
    <source>
        <dbReference type="Pfam" id="PF08240"/>
    </source>
</evidence>
<dbReference type="Pfam" id="PF00107">
    <property type="entry name" value="ADH_zinc_N"/>
    <property type="match status" value="3"/>
</dbReference>
<keyword evidence="7" id="KW-0560">Oxidoreductase</keyword>
<dbReference type="InterPro" id="IPR036291">
    <property type="entry name" value="NAD(P)-bd_dom_sf"/>
</dbReference>
<dbReference type="FunFam" id="3.40.50.720:FF:000003">
    <property type="entry name" value="S-(hydroxymethyl)glutathione dehydrogenase"/>
    <property type="match status" value="3"/>
</dbReference>
<accession>A0AAD9XKA1</accession>
<evidence type="ECO:0000256" key="8">
    <source>
        <dbReference type="ARBA" id="ARBA00023027"/>
    </source>
</evidence>
<dbReference type="Proteomes" id="UP001280121">
    <property type="component" value="Unassembled WGS sequence"/>
</dbReference>
<evidence type="ECO:0000256" key="9">
    <source>
        <dbReference type="ARBA" id="ARBA00049164"/>
    </source>
</evidence>
<dbReference type="SUPFAM" id="SSF51735">
    <property type="entry name" value="NAD(P)-binding Rossmann-fold domains"/>
    <property type="match status" value="3"/>
</dbReference>
<comment type="catalytic activity">
    <reaction evidence="10">
        <text>a primary alcohol + NAD(+) = an aldehyde + NADH + H(+)</text>
        <dbReference type="Rhea" id="RHEA:10736"/>
        <dbReference type="ChEBI" id="CHEBI:15378"/>
        <dbReference type="ChEBI" id="CHEBI:15734"/>
        <dbReference type="ChEBI" id="CHEBI:17478"/>
        <dbReference type="ChEBI" id="CHEBI:57540"/>
        <dbReference type="ChEBI" id="CHEBI:57945"/>
        <dbReference type="EC" id="1.1.1.1"/>
    </reaction>
</comment>
<keyword evidence="8" id="KW-0520">NAD</keyword>
<comment type="cofactor">
    <cofactor evidence="1 11">
        <name>Zn(2+)</name>
        <dbReference type="ChEBI" id="CHEBI:29105"/>
    </cofactor>
</comment>
<proteinExistence type="inferred from homology"/>
<evidence type="ECO:0000256" key="5">
    <source>
        <dbReference type="ARBA" id="ARBA00022723"/>
    </source>
</evidence>
<feature type="domain" description="Alcohol dehydrogenase-like C-terminal" evidence="12">
    <location>
        <begin position="579"/>
        <end position="707"/>
    </location>
</feature>
<dbReference type="SUPFAM" id="SSF50129">
    <property type="entry name" value="GroES-like"/>
    <property type="match status" value="5"/>
</dbReference>
<feature type="domain" description="Alcohol dehydrogenase-like N-terminal" evidence="13">
    <location>
        <begin position="33"/>
        <end position="159"/>
    </location>
</feature>
<dbReference type="EC" id="1.1.1.1" evidence="4"/>
<dbReference type="PANTHER" id="PTHR43880">
    <property type="entry name" value="ALCOHOL DEHYDROGENASE"/>
    <property type="match status" value="1"/>
</dbReference>
<dbReference type="GO" id="GO:0008270">
    <property type="term" value="F:zinc ion binding"/>
    <property type="evidence" value="ECO:0007669"/>
    <property type="project" value="InterPro"/>
</dbReference>
<dbReference type="InterPro" id="IPR013154">
    <property type="entry name" value="ADH-like_N"/>
</dbReference>
<reference evidence="14" key="1">
    <citation type="journal article" date="2023" name="Plant J.">
        <title>Genome sequences and population genomics provide insights into the demographic history, inbreeding, and mutation load of two 'living fossil' tree species of Dipteronia.</title>
        <authorList>
            <person name="Feng Y."/>
            <person name="Comes H.P."/>
            <person name="Chen J."/>
            <person name="Zhu S."/>
            <person name="Lu R."/>
            <person name="Zhang X."/>
            <person name="Li P."/>
            <person name="Qiu J."/>
            <person name="Olsen K.M."/>
            <person name="Qiu Y."/>
        </authorList>
    </citation>
    <scope>NUCLEOTIDE SEQUENCE</scope>
    <source>
        <strain evidence="14">KIB01</strain>
    </source>
</reference>
<dbReference type="GO" id="GO:0005829">
    <property type="term" value="C:cytosol"/>
    <property type="evidence" value="ECO:0007669"/>
    <property type="project" value="TreeGrafter"/>
</dbReference>
<dbReference type="PROSITE" id="PS00059">
    <property type="entry name" value="ADH_ZINC"/>
    <property type="match status" value="3"/>
</dbReference>
<dbReference type="AlphaFoldDB" id="A0AAD9XKA1"/>
<dbReference type="GO" id="GO:0051903">
    <property type="term" value="F:S-(hydroxymethyl)glutathione dehydrogenase [NAD(P)+] activity"/>
    <property type="evidence" value="ECO:0007669"/>
    <property type="project" value="TreeGrafter"/>
</dbReference>
<comment type="similarity">
    <text evidence="2">Belongs to the zinc-containing alcohol dehydrogenase family. Class-III subfamily.</text>
</comment>
<evidence type="ECO:0000256" key="11">
    <source>
        <dbReference type="RuleBase" id="RU361277"/>
    </source>
</evidence>
<evidence type="ECO:0000313" key="15">
    <source>
        <dbReference type="Proteomes" id="UP001280121"/>
    </source>
</evidence>
<dbReference type="FunFam" id="3.90.180.10:FF:000007">
    <property type="entry name" value="Alcohol dehydrogenase 6"/>
    <property type="match status" value="3"/>
</dbReference>
<feature type="domain" description="Alcohol dehydrogenase-like N-terminal" evidence="13">
    <location>
        <begin position="405"/>
        <end position="537"/>
    </location>
</feature>
<dbReference type="Pfam" id="PF08240">
    <property type="entry name" value="ADH_N"/>
    <property type="match status" value="3"/>
</dbReference>
<keyword evidence="6 11" id="KW-0862">Zinc</keyword>
<dbReference type="InterPro" id="IPR011032">
    <property type="entry name" value="GroES-like_sf"/>
</dbReference>
<dbReference type="InterPro" id="IPR013149">
    <property type="entry name" value="ADH-like_C"/>
</dbReference>
<evidence type="ECO:0000256" key="1">
    <source>
        <dbReference type="ARBA" id="ARBA00001947"/>
    </source>
</evidence>
<keyword evidence="15" id="KW-1185">Reference proteome</keyword>
<dbReference type="Gene3D" id="3.90.180.10">
    <property type="entry name" value="Medium-chain alcohol dehydrogenases, catalytic domain"/>
    <property type="match status" value="3"/>
</dbReference>
<evidence type="ECO:0000259" key="12">
    <source>
        <dbReference type="Pfam" id="PF00107"/>
    </source>
</evidence>
<evidence type="ECO:0000256" key="10">
    <source>
        <dbReference type="ARBA" id="ARBA00049243"/>
    </source>
</evidence>
<name>A0AAD9XKA1_9ROSI</name>
<feature type="domain" description="Alcohol dehydrogenase-like N-terminal" evidence="13">
    <location>
        <begin position="769"/>
        <end position="901"/>
    </location>
</feature>
<comment type="catalytic activity">
    <reaction evidence="9">
        <text>a secondary alcohol + NAD(+) = a ketone + NADH + H(+)</text>
        <dbReference type="Rhea" id="RHEA:10740"/>
        <dbReference type="ChEBI" id="CHEBI:15378"/>
        <dbReference type="ChEBI" id="CHEBI:17087"/>
        <dbReference type="ChEBI" id="CHEBI:35681"/>
        <dbReference type="ChEBI" id="CHEBI:57540"/>
        <dbReference type="ChEBI" id="CHEBI:57945"/>
        <dbReference type="EC" id="1.1.1.1"/>
    </reaction>
</comment>
<comment type="subunit">
    <text evidence="3">Homodimer.</text>
</comment>
<feature type="domain" description="Alcohol dehydrogenase-like C-terminal" evidence="12">
    <location>
        <begin position="943"/>
        <end position="1071"/>
    </location>
</feature>
<dbReference type="InterPro" id="IPR002328">
    <property type="entry name" value="ADH_Zn_CS"/>
</dbReference>
<gene>
    <name evidence="14" type="ORF">Ddye_007376</name>
</gene>
<organism evidence="14 15">
    <name type="scientific">Dipteronia dyeriana</name>
    <dbReference type="NCBI Taxonomy" id="168575"/>
    <lineage>
        <taxon>Eukaryota</taxon>
        <taxon>Viridiplantae</taxon>
        <taxon>Streptophyta</taxon>
        <taxon>Embryophyta</taxon>
        <taxon>Tracheophyta</taxon>
        <taxon>Spermatophyta</taxon>
        <taxon>Magnoliopsida</taxon>
        <taxon>eudicotyledons</taxon>
        <taxon>Gunneridae</taxon>
        <taxon>Pentapetalae</taxon>
        <taxon>rosids</taxon>
        <taxon>malvids</taxon>
        <taxon>Sapindales</taxon>
        <taxon>Sapindaceae</taxon>
        <taxon>Hippocastanoideae</taxon>
        <taxon>Acereae</taxon>
        <taxon>Dipteronia</taxon>
    </lineage>
</organism>
<dbReference type="EMBL" id="JANJYI010000002">
    <property type="protein sequence ID" value="KAK2660843.1"/>
    <property type="molecule type" value="Genomic_DNA"/>
</dbReference>
<keyword evidence="5 11" id="KW-0479">Metal-binding</keyword>
<dbReference type="GO" id="GO:0046294">
    <property type="term" value="P:formaldehyde catabolic process"/>
    <property type="evidence" value="ECO:0007669"/>
    <property type="project" value="TreeGrafter"/>
</dbReference>
<sequence>MTFTFFDLKNAAAIARAAGEPLVIEEITVDPPQPHEARIRIICTTLCHSDIDLPSVFPKILGHEAVGVVESVGENVTQVSEGDTVIPVFLADCEECVDCRSKKSNLCSKHPFQVSPWMQRYETSRFKDLKGETVHHFLFVSSFSEYTVVDIANLVKVDDPAVPPNRACLLSCGVATGVGAACKLAKVEAGSTVAIFGLGSIGLAAAEGARLCAAARIIGVDVNPEKFEVGKKFGITDFVNSKNCGDKPVSQVIIEMTNGGADYCFECVGLASLVHEAYASCRKGWGKTIVLGVDQPTSELTLKSLEFLVSGKTLMGSMFGGLNAKSDIPILLKRYTDKELQLDEFVTHEVRFEDINKAFDLLIEGKSLRCFLFSFFFFDLKNAAAIARAAGEPLEIEEITVDPPQPHEARIRIICTSLCHSDIVIWKMKDLSSVFPKILGHEAVGVVESVGENVTQVSEGDTVIPVFLADCEECVDCKSKKSNLCSKHPFRISPWMQRYETSRFKDLKGETVHHCLFVSSFSEYTVVDIANLVKVDDPVVPPNRACLLSCGVSTGVGAAWKKAKVEARSTVAIFGLGTVGLAVAEGARLCGAARIIGVDVNPEKFEVGKKFGVTDFINSKNCGDKPVSQVIIEMTNGGADYCFECVGMASLVHEAYASCRKGWGKTIVLGVDQPTSQMNLRSLEVLNSGKILTGAVFGGLNAKSDIPILLKRYMDKELQLDEFVTHEVRFEDINKAFDLLIEGKSLRSAIARAAGEPLVIEEITVHPPQPHEARIRIICTSLCHSDIVFWKMKDFPSVFPKILGHEAVGVVESVGEDVTQVSEGDTVIPVFLADCEECVDCKSKKSNLCSKHPFKVSPWMQRYETSRFKDLKGETVHHFLFVSSFSEYTVVDIANLVKVDDPAVPPNRACLLSCGVSTGVGAAWKKAEVEAGSTVAIFGLGSIGLAVAEGARLCGAARIIGVDVNLEKFEVGKKFGVTDFINSKNCGDKPVSQVIIEMTNGGADYCFECVGMASLVHEAYASCRKGWGKTIVLGVDQPTSQLNIRSVEVLNSGKILTGALFGGLNAKSDIPILLKRYMDKELQLDEFVTHEVRFEDINKAFDLLIEGKSLRCVIWMNK</sequence>
<dbReference type="PANTHER" id="PTHR43880:SF7">
    <property type="entry name" value="ALCOHOL DEHYDROGENASE-LIKE 7"/>
    <property type="match status" value="1"/>
</dbReference>
<evidence type="ECO:0000256" key="4">
    <source>
        <dbReference type="ARBA" id="ARBA00013190"/>
    </source>
</evidence>
<feature type="domain" description="Alcohol dehydrogenase-like C-terminal" evidence="12">
    <location>
        <begin position="201"/>
        <end position="333"/>
    </location>
</feature>
<dbReference type="Gene3D" id="3.40.50.720">
    <property type="entry name" value="NAD(P)-binding Rossmann-like Domain"/>
    <property type="match status" value="3"/>
</dbReference>
<evidence type="ECO:0000256" key="6">
    <source>
        <dbReference type="ARBA" id="ARBA00022833"/>
    </source>
</evidence>
<comment type="caution">
    <text evidence="14">The sequence shown here is derived from an EMBL/GenBank/DDBJ whole genome shotgun (WGS) entry which is preliminary data.</text>
</comment>
<evidence type="ECO:0000313" key="14">
    <source>
        <dbReference type="EMBL" id="KAK2660843.1"/>
    </source>
</evidence>